<dbReference type="InterPro" id="IPR024169">
    <property type="entry name" value="SP_NH2Trfase/AEP_transaminase"/>
</dbReference>
<evidence type="ECO:0000313" key="10">
    <source>
        <dbReference type="Proteomes" id="UP001161325"/>
    </source>
</evidence>
<feature type="domain" description="Aminotransferase class V" evidence="8">
    <location>
        <begin position="34"/>
        <end position="336"/>
    </location>
</feature>
<protein>
    <submittedName>
        <fullName evidence="9">Aminotransferase</fullName>
    </submittedName>
</protein>
<evidence type="ECO:0000256" key="1">
    <source>
        <dbReference type="ARBA" id="ARBA00001933"/>
    </source>
</evidence>
<evidence type="ECO:0000313" key="9">
    <source>
        <dbReference type="EMBL" id="GLC23694.1"/>
    </source>
</evidence>
<dbReference type="RefSeq" id="WP_284348137.1">
    <property type="nucleotide sequence ID" value="NZ_BRXS01000001.1"/>
</dbReference>
<evidence type="ECO:0000259" key="8">
    <source>
        <dbReference type="Pfam" id="PF00266"/>
    </source>
</evidence>
<dbReference type="GO" id="GO:0008453">
    <property type="term" value="F:alanine-glyoxylate transaminase activity"/>
    <property type="evidence" value="ECO:0007669"/>
    <property type="project" value="TreeGrafter"/>
</dbReference>
<organism evidence="9 10">
    <name type="scientific">Roseisolibacter agri</name>
    <dbReference type="NCBI Taxonomy" id="2014610"/>
    <lineage>
        <taxon>Bacteria</taxon>
        <taxon>Pseudomonadati</taxon>
        <taxon>Gemmatimonadota</taxon>
        <taxon>Gemmatimonadia</taxon>
        <taxon>Gemmatimonadales</taxon>
        <taxon>Gemmatimonadaceae</taxon>
        <taxon>Roseisolibacter</taxon>
    </lineage>
</organism>
<feature type="modified residue" description="N6-(pyridoxal phosphate)lysine" evidence="5">
    <location>
        <position position="195"/>
    </location>
</feature>
<sequence>MTTTTMPDTTFGTFFLPGPTEVRPEVLQAMTRPMIAHRGREFEAMFARIQEGLREVFGTARPVFVSSSSATGLMEAAVRGVPQGPILSVVNGAFSERFAQIVRQTDRELDVLDVEPGQVATPDEVAARLRARRYTAMTVVHSETSTGALHDVRAIRAVAAEAGVPCLVDSVTGVGGAELRFDDWSLDLALTGSQKALAMPPGLAFAVASEGYMANVTRASARGLYFDLAEFEEYVKKNQTPNTPATSLLYAAEVQLAHLRAETMPARWARHAAMAAQTHRWVDERAARFGIGILAPAGHRSPTVTAVTVPDGITGDDIVRAVKARGFTLGSGYGTVKTRTFRVGHMGDHTPDRLAACLDATEDALAELLGR</sequence>
<dbReference type="EMBL" id="BRXS01000001">
    <property type="protein sequence ID" value="GLC23694.1"/>
    <property type="molecule type" value="Genomic_DNA"/>
</dbReference>
<dbReference type="InterPro" id="IPR015421">
    <property type="entry name" value="PyrdxlP-dep_Trfase_major"/>
</dbReference>
<dbReference type="InterPro" id="IPR000192">
    <property type="entry name" value="Aminotrans_V_dom"/>
</dbReference>
<dbReference type="InterPro" id="IPR020578">
    <property type="entry name" value="Aminotrans_V_PyrdxlP_BS"/>
</dbReference>
<reference evidence="9" key="1">
    <citation type="submission" date="2022-08" db="EMBL/GenBank/DDBJ databases">
        <title>Draft genome sequencing of Roseisolibacter agri AW1220.</title>
        <authorList>
            <person name="Tobiishi Y."/>
            <person name="Tonouchi A."/>
        </authorList>
    </citation>
    <scope>NUCLEOTIDE SEQUENCE</scope>
    <source>
        <strain evidence="9">AW1220</strain>
    </source>
</reference>
<dbReference type="InterPro" id="IPR015424">
    <property type="entry name" value="PyrdxlP-dep_Trfase"/>
</dbReference>
<dbReference type="Gene3D" id="3.90.1150.10">
    <property type="entry name" value="Aspartate Aminotransferase, domain 1"/>
    <property type="match status" value="1"/>
</dbReference>
<dbReference type="Proteomes" id="UP001161325">
    <property type="component" value="Unassembled WGS sequence"/>
</dbReference>
<evidence type="ECO:0000256" key="2">
    <source>
        <dbReference type="ARBA" id="ARBA00009236"/>
    </source>
</evidence>
<name>A0AA37PZQ2_9BACT</name>
<dbReference type="SUPFAM" id="SSF53383">
    <property type="entry name" value="PLP-dependent transferases"/>
    <property type="match status" value="1"/>
</dbReference>
<dbReference type="PANTHER" id="PTHR21152:SF40">
    <property type="entry name" value="ALANINE--GLYOXYLATE AMINOTRANSFERASE"/>
    <property type="match status" value="1"/>
</dbReference>
<dbReference type="GO" id="GO:0004760">
    <property type="term" value="F:L-serine-pyruvate transaminase activity"/>
    <property type="evidence" value="ECO:0007669"/>
    <property type="project" value="TreeGrafter"/>
</dbReference>
<accession>A0AA37PZQ2</accession>
<keyword evidence="10" id="KW-1185">Reference proteome</keyword>
<keyword evidence="3 5" id="KW-0663">Pyridoxal phosphate</keyword>
<dbReference type="GO" id="GO:0019265">
    <property type="term" value="P:glycine biosynthetic process, by transamination of glyoxylate"/>
    <property type="evidence" value="ECO:0007669"/>
    <property type="project" value="TreeGrafter"/>
</dbReference>
<comment type="caution">
    <text evidence="9">The sequence shown here is derived from an EMBL/GenBank/DDBJ whole genome shotgun (WGS) entry which is preliminary data.</text>
</comment>
<evidence type="ECO:0000256" key="3">
    <source>
        <dbReference type="ARBA" id="ARBA00022898"/>
    </source>
</evidence>
<dbReference type="AlphaFoldDB" id="A0AA37PZQ2"/>
<dbReference type="Gene3D" id="3.40.640.10">
    <property type="entry name" value="Type I PLP-dependent aspartate aminotransferase-like (Major domain)"/>
    <property type="match status" value="1"/>
</dbReference>
<evidence type="ECO:0000256" key="7">
    <source>
        <dbReference type="RuleBase" id="RU004504"/>
    </source>
</evidence>
<evidence type="ECO:0000256" key="5">
    <source>
        <dbReference type="PIRSR" id="PIRSR000524-50"/>
    </source>
</evidence>
<gene>
    <name evidence="9" type="ORF">rosag_02070</name>
</gene>
<dbReference type="PANTHER" id="PTHR21152">
    <property type="entry name" value="AMINOTRANSFERASE CLASS V"/>
    <property type="match status" value="1"/>
</dbReference>
<feature type="binding site" evidence="4">
    <location>
        <position position="342"/>
    </location>
    <ligand>
        <name>substrate</name>
    </ligand>
</feature>
<comment type="similarity">
    <text evidence="2 6">Belongs to the class-V pyridoxal-phosphate-dependent aminotransferase family.</text>
</comment>
<dbReference type="PROSITE" id="PS00595">
    <property type="entry name" value="AA_TRANSFER_CLASS_5"/>
    <property type="match status" value="1"/>
</dbReference>
<dbReference type="Pfam" id="PF00266">
    <property type="entry name" value="Aminotran_5"/>
    <property type="match status" value="1"/>
</dbReference>
<evidence type="ECO:0000256" key="4">
    <source>
        <dbReference type="PIRSR" id="PIRSR000524-1"/>
    </source>
</evidence>
<comment type="cofactor">
    <cofactor evidence="1 5 7">
        <name>pyridoxal 5'-phosphate</name>
        <dbReference type="ChEBI" id="CHEBI:597326"/>
    </cofactor>
</comment>
<dbReference type="InterPro" id="IPR015422">
    <property type="entry name" value="PyrdxlP-dep_Trfase_small"/>
</dbReference>
<dbReference type="PIRSF" id="PIRSF000524">
    <property type="entry name" value="SPT"/>
    <property type="match status" value="1"/>
</dbReference>
<keyword evidence="9" id="KW-0032">Aminotransferase</keyword>
<evidence type="ECO:0000256" key="6">
    <source>
        <dbReference type="RuleBase" id="RU004075"/>
    </source>
</evidence>
<proteinExistence type="inferred from homology"/>
<keyword evidence="9" id="KW-0808">Transferase</keyword>